<accession>A0A9P6EEB0</accession>
<dbReference type="OrthoDB" id="3197626at2759"/>
<keyword evidence="1" id="KW-0472">Membrane</keyword>
<keyword evidence="3" id="KW-1185">Reference proteome</keyword>
<dbReference type="Proteomes" id="UP000807306">
    <property type="component" value="Unassembled WGS sequence"/>
</dbReference>
<gene>
    <name evidence="2" type="ORF">CPB83DRAFT_793263</name>
</gene>
<proteinExistence type="predicted"/>
<name>A0A9P6EEB0_9AGAR</name>
<evidence type="ECO:0000256" key="1">
    <source>
        <dbReference type="SAM" id="Phobius"/>
    </source>
</evidence>
<protein>
    <recommendedName>
        <fullName evidence="4">Transmembrane protein</fullName>
    </recommendedName>
</protein>
<feature type="transmembrane region" description="Helical" evidence="1">
    <location>
        <begin position="229"/>
        <end position="247"/>
    </location>
</feature>
<evidence type="ECO:0000313" key="3">
    <source>
        <dbReference type="Proteomes" id="UP000807306"/>
    </source>
</evidence>
<keyword evidence="1" id="KW-0812">Transmembrane</keyword>
<reference evidence="2" key="1">
    <citation type="submission" date="2020-11" db="EMBL/GenBank/DDBJ databases">
        <authorList>
            <consortium name="DOE Joint Genome Institute"/>
            <person name="Ahrendt S."/>
            <person name="Riley R."/>
            <person name="Andreopoulos W."/>
            <person name="Labutti K."/>
            <person name="Pangilinan J."/>
            <person name="Ruiz-Duenas F.J."/>
            <person name="Barrasa J.M."/>
            <person name="Sanchez-Garcia M."/>
            <person name="Camarero S."/>
            <person name="Miyauchi S."/>
            <person name="Serrano A."/>
            <person name="Linde D."/>
            <person name="Babiker R."/>
            <person name="Drula E."/>
            <person name="Ayuso-Fernandez I."/>
            <person name="Pacheco R."/>
            <person name="Padilla G."/>
            <person name="Ferreira P."/>
            <person name="Barriuso J."/>
            <person name="Kellner H."/>
            <person name="Castanera R."/>
            <person name="Alfaro M."/>
            <person name="Ramirez L."/>
            <person name="Pisabarro A.G."/>
            <person name="Kuo A."/>
            <person name="Tritt A."/>
            <person name="Lipzen A."/>
            <person name="He G."/>
            <person name="Yan M."/>
            <person name="Ng V."/>
            <person name="Cullen D."/>
            <person name="Martin F."/>
            <person name="Rosso M.-N."/>
            <person name="Henrissat B."/>
            <person name="Hibbett D."/>
            <person name="Martinez A.T."/>
            <person name="Grigoriev I.V."/>
        </authorList>
    </citation>
    <scope>NUCLEOTIDE SEQUENCE</scope>
    <source>
        <strain evidence="2">CBS 506.95</strain>
    </source>
</reference>
<dbReference type="EMBL" id="MU157861">
    <property type="protein sequence ID" value="KAF9527459.1"/>
    <property type="molecule type" value="Genomic_DNA"/>
</dbReference>
<feature type="transmembrane region" description="Helical" evidence="1">
    <location>
        <begin position="158"/>
        <end position="181"/>
    </location>
</feature>
<feature type="transmembrane region" description="Helical" evidence="1">
    <location>
        <begin position="85"/>
        <end position="107"/>
    </location>
</feature>
<dbReference type="AlphaFoldDB" id="A0A9P6EEB0"/>
<keyword evidence="1" id="KW-1133">Transmembrane helix</keyword>
<comment type="caution">
    <text evidence="2">The sequence shown here is derived from an EMBL/GenBank/DDBJ whole genome shotgun (WGS) entry which is preliminary data.</text>
</comment>
<feature type="transmembrane region" description="Helical" evidence="1">
    <location>
        <begin position="202"/>
        <end position="223"/>
    </location>
</feature>
<evidence type="ECO:0000313" key="2">
    <source>
        <dbReference type="EMBL" id="KAF9527459.1"/>
    </source>
</evidence>
<organism evidence="2 3">
    <name type="scientific">Crepidotus variabilis</name>
    <dbReference type="NCBI Taxonomy" id="179855"/>
    <lineage>
        <taxon>Eukaryota</taxon>
        <taxon>Fungi</taxon>
        <taxon>Dikarya</taxon>
        <taxon>Basidiomycota</taxon>
        <taxon>Agaricomycotina</taxon>
        <taxon>Agaricomycetes</taxon>
        <taxon>Agaricomycetidae</taxon>
        <taxon>Agaricales</taxon>
        <taxon>Agaricineae</taxon>
        <taxon>Crepidotaceae</taxon>
        <taxon>Crepidotus</taxon>
    </lineage>
</organism>
<feature type="transmembrane region" description="Helical" evidence="1">
    <location>
        <begin position="52"/>
        <end position="73"/>
    </location>
</feature>
<feature type="transmembrane region" description="Helical" evidence="1">
    <location>
        <begin position="17"/>
        <end position="40"/>
    </location>
</feature>
<evidence type="ECO:0008006" key="4">
    <source>
        <dbReference type="Google" id="ProtNLM"/>
    </source>
</evidence>
<feature type="transmembrane region" description="Helical" evidence="1">
    <location>
        <begin position="119"/>
        <end position="138"/>
    </location>
</feature>
<sequence>MAINWNDPTVVTRTSKIFAAFSLVLVGVVLWNIISTLWFDWQIVTGKRKWKWPMLIYFVARIAMILHIFAIAINRNALSEVDCMALTFMSKFCDALGTCCSSLILVLRTIAVWHRNKKISAVMYLLFIGQIVMWSQSFRYSKAAWNPKRMLCDVLSTAGRGLLTSIWAYTMFFDLVILILCTYRLSAHRRSTLAGVLLRDGISYFCAAFAANLIQTIFAGLQLNPVMNIMTLPFALVVSVIAATSVFRNVFVAFDSFSSDGTPVSGGSNGPGVRGGTKPSAHILFKDSMATSRGASAVSSSDDPIPLGQFRSAGTITVSKVVNVEVDGQHTTYTADPEKGHVL</sequence>